<dbReference type="EMBL" id="BTSX01000005">
    <property type="protein sequence ID" value="GMT00719.1"/>
    <property type="molecule type" value="Genomic_DNA"/>
</dbReference>
<evidence type="ECO:0000313" key="4">
    <source>
        <dbReference type="Proteomes" id="UP001432027"/>
    </source>
</evidence>
<reference evidence="3" key="1">
    <citation type="submission" date="2023-10" db="EMBL/GenBank/DDBJ databases">
        <title>Genome assembly of Pristionchus species.</title>
        <authorList>
            <person name="Yoshida K."/>
            <person name="Sommer R.J."/>
        </authorList>
    </citation>
    <scope>NUCLEOTIDE SEQUENCE</scope>
    <source>
        <strain evidence="3">RS0144</strain>
    </source>
</reference>
<feature type="compositionally biased region" description="Basic and acidic residues" evidence="2">
    <location>
        <begin position="150"/>
        <end position="190"/>
    </location>
</feature>
<feature type="non-terminal residue" evidence="3">
    <location>
        <position position="1"/>
    </location>
</feature>
<organism evidence="3 4">
    <name type="scientific">Pristionchus entomophagus</name>
    <dbReference type="NCBI Taxonomy" id="358040"/>
    <lineage>
        <taxon>Eukaryota</taxon>
        <taxon>Metazoa</taxon>
        <taxon>Ecdysozoa</taxon>
        <taxon>Nematoda</taxon>
        <taxon>Chromadorea</taxon>
        <taxon>Rhabditida</taxon>
        <taxon>Rhabditina</taxon>
        <taxon>Diplogasteromorpha</taxon>
        <taxon>Diplogasteroidea</taxon>
        <taxon>Neodiplogasteridae</taxon>
        <taxon>Pristionchus</taxon>
    </lineage>
</organism>
<feature type="compositionally biased region" description="Basic and acidic residues" evidence="2">
    <location>
        <begin position="197"/>
        <end position="217"/>
    </location>
</feature>
<sequence>PSFKFQFGFVMSDAESSDHEKFIDGDWMIDELSADESDKPATSNADPTRSVLHTTYLSTANGTSDLVRMKKHYVDNMKRLIRTCRKEVETLKSEKDTALRRLAERDAVRIKPMRAKKGNMENSIVLCFKNHTEMQAWILLQRIQVEGRDVSGDRGEENGMRRDQKENKSDRSNDAREDVRIVKMETKEMDTQTSCDQGEKAGTHRQEKNRWDQKEISDGEIDDGLINDGGSRSGKRRRTRSPSREEKRRREDDYRFRKIEEARRREGELRRKLEIQQDKSRRGSDGRKRDDRINMHRRHL</sequence>
<evidence type="ECO:0000256" key="2">
    <source>
        <dbReference type="SAM" id="MobiDB-lite"/>
    </source>
</evidence>
<name>A0AAV5U2R3_9BILA</name>
<accession>A0AAV5U2R3</accession>
<comment type="caution">
    <text evidence="3">The sequence shown here is derived from an EMBL/GenBank/DDBJ whole genome shotgun (WGS) entry which is preliminary data.</text>
</comment>
<dbReference type="Proteomes" id="UP001432027">
    <property type="component" value="Unassembled WGS sequence"/>
</dbReference>
<protein>
    <submittedName>
        <fullName evidence="3">Uncharacterized protein</fullName>
    </submittedName>
</protein>
<proteinExistence type="predicted"/>
<feature type="coiled-coil region" evidence="1">
    <location>
        <begin position="74"/>
        <end position="101"/>
    </location>
</feature>
<evidence type="ECO:0000313" key="3">
    <source>
        <dbReference type="EMBL" id="GMT00719.1"/>
    </source>
</evidence>
<feature type="region of interest" description="Disordered" evidence="2">
    <location>
        <begin position="150"/>
        <end position="300"/>
    </location>
</feature>
<dbReference type="AlphaFoldDB" id="A0AAV5U2R3"/>
<feature type="compositionally biased region" description="Basic and acidic residues" evidence="2">
    <location>
        <begin position="242"/>
        <end position="294"/>
    </location>
</feature>
<evidence type="ECO:0000256" key="1">
    <source>
        <dbReference type="SAM" id="Coils"/>
    </source>
</evidence>
<keyword evidence="4" id="KW-1185">Reference proteome</keyword>
<gene>
    <name evidence="3" type="ORF">PENTCL1PPCAC_22893</name>
</gene>
<keyword evidence="1" id="KW-0175">Coiled coil</keyword>